<dbReference type="Gene3D" id="3.30.420.10">
    <property type="entry name" value="Ribonuclease H-like superfamily/Ribonuclease H"/>
    <property type="match status" value="1"/>
</dbReference>
<dbReference type="PROSITE" id="PS50994">
    <property type="entry name" value="INTEGRASE"/>
    <property type="match status" value="1"/>
</dbReference>
<name>A5AQ81_VITVI</name>
<dbReference type="SUPFAM" id="SSF53098">
    <property type="entry name" value="Ribonuclease H-like"/>
    <property type="match status" value="1"/>
</dbReference>
<dbReference type="InterPro" id="IPR012337">
    <property type="entry name" value="RNaseH-like_sf"/>
</dbReference>
<organism evidence="3">
    <name type="scientific">Vitis vinifera</name>
    <name type="common">Grape</name>
    <dbReference type="NCBI Taxonomy" id="29760"/>
    <lineage>
        <taxon>Eukaryota</taxon>
        <taxon>Viridiplantae</taxon>
        <taxon>Streptophyta</taxon>
        <taxon>Embryophyta</taxon>
        <taxon>Tracheophyta</taxon>
        <taxon>Spermatophyta</taxon>
        <taxon>Magnoliopsida</taxon>
        <taxon>eudicotyledons</taxon>
        <taxon>Gunneridae</taxon>
        <taxon>Pentapetalae</taxon>
        <taxon>rosids</taxon>
        <taxon>Vitales</taxon>
        <taxon>Vitaceae</taxon>
        <taxon>Viteae</taxon>
        <taxon>Vitis</taxon>
    </lineage>
</organism>
<evidence type="ECO:0000259" key="2">
    <source>
        <dbReference type="PROSITE" id="PS50994"/>
    </source>
</evidence>
<accession>A5AQ81</accession>
<dbReference type="EMBL" id="AM432019">
    <property type="protein sequence ID" value="CAN62693.1"/>
    <property type="molecule type" value="Genomic_DNA"/>
</dbReference>
<dbReference type="InterPro" id="IPR036397">
    <property type="entry name" value="RNaseH_sf"/>
</dbReference>
<dbReference type="AlphaFoldDB" id="A5AQ81"/>
<dbReference type="GO" id="GO:0003676">
    <property type="term" value="F:nucleic acid binding"/>
    <property type="evidence" value="ECO:0007669"/>
    <property type="project" value="InterPro"/>
</dbReference>
<feature type="domain" description="Integrase catalytic" evidence="2">
    <location>
        <begin position="1"/>
        <end position="96"/>
    </location>
</feature>
<dbReference type="InterPro" id="IPR052160">
    <property type="entry name" value="Gypsy_RT_Integrase-like"/>
</dbReference>
<protein>
    <recommendedName>
        <fullName evidence="2">Integrase catalytic domain-containing protein</fullName>
    </recommendedName>
</protein>
<dbReference type="InterPro" id="IPR001584">
    <property type="entry name" value="Integrase_cat-core"/>
</dbReference>
<feature type="region of interest" description="Disordered" evidence="1">
    <location>
        <begin position="233"/>
        <end position="260"/>
    </location>
</feature>
<evidence type="ECO:0000256" key="1">
    <source>
        <dbReference type="SAM" id="MobiDB-lite"/>
    </source>
</evidence>
<evidence type="ECO:0000313" key="3">
    <source>
        <dbReference type="EMBL" id="CAN62693.1"/>
    </source>
</evidence>
<proteinExistence type="predicted"/>
<reference evidence="3" key="1">
    <citation type="journal article" date="2007" name="PLoS ONE">
        <title>The first genome sequence of an elite grapevine cultivar (Pinot noir Vitis vinifera L.): coping with a highly heterozygous genome.</title>
        <authorList>
            <person name="Velasco R."/>
            <person name="Zharkikh A."/>
            <person name="Troggio M."/>
            <person name="Cartwright D.A."/>
            <person name="Cestaro A."/>
            <person name="Pruss D."/>
            <person name="Pindo M."/>
            <person name="FitzGerald L.M."/>
            <person name="Vezzulli S."/>
            <person name="Reid J."/>
            <person name="Malacarne G."/>
            <person name="Iliev D."/>
            <person name="Coppola G."/>
            <person name="Wardell B."/>
            <person name="Micheletti D."/>
            <person name="Macalma T."/>
            <person name="Facci M."/>
            <person name="Mitchell J.T."/>
            <person name="Perazzolli M."/>
            <person name="Eldredge G."/>
            <person name="Gatto P."/>
            <person name="Oyzerski R."/>
            <person name="Moretto M."/>
            <person name="Gutin N."/>
            <person name="Stefanini M."/>
            <person name="Chen Y."/>
            <person name="Segala C."/>
            <person name="Davenport C."/>
            <person name="Dematte L."/>
            <person name="Mraz A."/>
            <person name="Battilana J."/>
            <person name="Stormo K."/>
            <person name="Costa F."/>
            <person name="Tao Q."/>
            <person name="Si-Ammour A."/>
            <person name="Harkins T."/>
            <person name="Lackey A."/>
            <person name="Perbost C."/>
            <person name="Taillon B."/>
            <person name="Stella A."/>
            <person name="Solovyev V."/>
            <person name="Fawcett J.A."/>
            <person name="Sterck L."/>
            <person name="Vandepoele K."/>
            <person name="Grando S.M."/>
            <person name="Toppo S."/>
            <person name="Moser C."/>
            <person name="Lanchbury J."/>
            <person name="Bogden R."/>
            <person name="Skolnick M."/>
            <person name="Sgaramella V."/>
            <person name="Bhatnagar S.K."/>
            <person name="Fontana P."/>
            <person name="Gutin A."/>
            <person name="Van de Peer Y."/>
            <person name="Salamini F."/>
            <person name="Viola R."/>
        </authorList>
    </citation>
    <scope>NUCLEOTIDE SEQUENCE</scope>
</reference>
<gene>
    <name evidence="3" type="ORF">VITISV_027085</name>
</gene>
<sequence>MPKAIISNEGTHFCNKPFEALLAKYGVKHKVATPYHPQTSGQVELANREIKNILMKVVITSRKDWSIKLHDSLWAYRTTYKTILGMSPYRLVYGKACHLPVEVEYKAWWAIKRLNMDLIRTGEKRCLDLNEMEELRNDAYINSKVAKQMMKKWHDQLISNKELRKGQRVLLYDSRLHIFLRKLKSRWIGPFIIHQVHLNGVVELLNSNGIDTFRVNVKEELQENRKKLLRADAIPNSSEPSQAPPFVDQPLPHQEPPTRETAEPLFPQHHFMSLRRFLLMAKFPYYNSHHQQRNLDQRVTVTAVTKVFRQWMSPQFMTLNIRDVSEDLRRLGNVLSNVSCIKPSCPGKRHQSIRTCLSGEVESSSSPIRQQAPNVKYLEKMERRPDPDVRYPDEVECRSDIITAVRHPGGMSDDFCPGGMSYDFRSGGMSYATRRKGGRLRGQGRGSHVALFSEDPTVPIIRWKTISLLT</sequence>
<dbReference type="PANTHER" id="PTHR47266">
    <property type="entry name" value="ENDONUCLEASE-RELATED"/>
    <property type="match status" value="1"/>
</dbReference>
<dbReference type="GO" id="GO:0015074">
    <property type="term" value="P:DNA integration"/>
    <property type="evidence" value="ECO:0007669"/>
    <property type="project" value="InterPro"/>
</dbReference>